<keyword evidence="4" id="KW-1185">Reference proteome</keyword>
<dbReference type="GO" id="GO:0031297">
    <property type="term" value="P:replication fork processing"/>
    <property type="evidence" value="ECO:0007669"/>
    <property type="project" value="TreeGrafter"/>
</dbReference>
<dbReference type="GO" id="GO:0000793">
    <property type="term" value="C:condensed chromosome"/>
    <property type="evidence" value="ECO:0007669"/>
    <property type="project" value="TreeGrafter"/>
</dbReference>
<feature type="non-terminal residue" evidence="3">
    <location>
        <position position="248"/>
    </location>
</feature>
<dbReference type="PANTHER" id="PTHR46060:SF2">
    <property type="entry name" value="HISTONE-LYSINE N-METHYLTRANSFERASE SETMAR"/>
    <property type="match status" value="1"/>
</dbReference>
<evidence type="ECO:0000259" key="2">
    <source>
        <dbReference type="Pfam" id="PF17906"/>
    </source>
</evidence>
<evidence type="ECO:0000313" key="4">
    <source>
        <dbReference type="Proteomes" id="UP000668214"/>
    </source>
</evidence>
<dbReference type="Gene3D" id="1.10.10.1450">
    <property type="match status" value="1"/>
</dbReference>
<dbReference type="GO" id="GO:0015074">
    <property type="term" value="P:DNA integration"/>
    <property type="evidence" value="ECO:0007669"/>
    <property type="project" value="TreeGrafter"/>
</dbReference>
<dbReference type="EMBL" id="JAANIA010001757">
    <property type="protein sequence ID" value="KAG5319027.1"/>
    <property type="molecule type" value="Genomic_DNA"/>
</dbReference>
<dbReference type="Proteomes" id="UP000668214">
    <property type="component" value="Unassembled WGS sequence"/>
</dbReference>
<dbReference type="GO" id="GO:0003697">
    <property type="term" value="F:single-stranded DNA binding"/>
    <property type="evidence" value="ECO:0007669"/>
    <property type="project" value="TreeGrafter"/>
</dbReference>
<reference evidence="3" key="1">
    <citation type="submission" date="2020-02" db="EMBL/GenBank/DDBJ databases">
        <title>Relaxed selection underlies rapid genomic changes in the transitions from sociality to social parasitism in ants.</title>
        <authorList>
            <person name="Bi X."/>
        </authorList>
    </citation>
    <scope>NUCLEOTIDE SEQUENCE</scope>
    <source>
        <strain evidence="3">BGI-DK2014c</strain>
        <tissue evidence="3">Whole body</tissue>
    </source>
</reference>
<dbReference type="Pfam" id="PF17906">
    <property type="entry name" value="HTH_48"/>
    <property type="match status" value="1"/>
</dbReference>
<dbReference type="GO" id="GO:0046975">
    <property type="term" value="F:histone H3K36 methyltransferase activity"/>
    <property type="evidence" value="ECO:0007669"/>
    <property type="project" value="TreeGrafter"/>
</dbReference>
<keyword evidence="1" id="KW-0812">Transmembrane</keyword>
<accession>A0A836JTH8</accession>
<keyword evidence="1" id="KW-0472">Membrane</keyword>
<dbReference type="GO" id="GO:0044774">
    <property type="term" value="P:mitotic DNA integrity checkpoint signaling"/>
    <property type="evidence" value="ECO:0007669"/>
    <property type="project" value="TreeGrafter"/>
</dbReference>
<dbReference type="GO" id="GO:0000729">
    <property type="term" value="P:DNA double-strand break processing"/>
    <property type="evidence" value="ECO:0007669"/>
    <property type="project" value="TreeGrafter"/>
</dbReference>
<evidence type="ECO:0000313" key="3">
    <source>
        <dbReference type="EMBL" id="KAG5319027.1"/>
    </source>
</evidence>
<dbReference type="GO" id="GO:0005634">
    <property type="term" value="C:nucleus"/>
    <property type="evidence" value="ECO:0007669"/>
    <property type="project" value="TreeGrafter"/>
</dbReference>
<evidence type="ECO:0000256" key="1">
    <source>
        <dbReference type="SAM" id="Phobius"/>
    </source>
</evidence>
<comment type="caution">
    <text evidence="3">The sequence shown here is derived from an EMBL/GenBank/DDBJ whole genome shotgun (WGS) entry which is preliminary data.</text>
</comment>
<proteinExistence type="predicted"/>
<dbReference type="GO" id="GO:0003690">
    <property type="term" value="F:double-stranded DNA binding"/>
    <property type="evidence" value="ECO:0007669"/>
    <property type="project" value="TreeGrafter"/>
</dbReference>
<feature type="transmembrane region" description="Helical" evidence="1">
    <location>
        <begin position="98"/>
        <end position="120"/>
    </location>
</feature>
<dbReference type="GO" id="GO:0000014">
    <property type="term" value="F:single-stranded DNA endodeoxyribonuclease activity"/>
    <property type="evidence" value="ECO:0007669"/>
    <property type="project" value="TreeGrafter"/>
</dbReference>
<sequence length="248" mass="28462">MNKSAAEAHRILVQTYGDNALSDTTCRDWFRRFKNNDFELEDKERSGKILQVDESTVSKRLKGLGMIQKQGHWVPYELDIVIQCLISRVLITSPIKAINMNIIIFLYIALFGNMVLASHLEEDHGGSTYEEKTKTVEIPIIKKFAIPIPHPVPVEVPKEIKIPVPQPYKVPIEIPHPYPVEVIKHVEIPIEKPEPVVVEKHVPYVVEKPYPVYVEKRFPVPVAKPYPVHIPIYKHVVHYTSSKGKGWK</sequence>
<dbReference type="AlphaFoldDB" id="A0A836JTH8"/>
<dbReference type="GO" id="GO:0042800">
    <property type="term" value="F:histone H3K4 methyltransferase activity"/>
    <property type="evidence" value="ECO:0007669"/>
    <property type="project" value="TreeGrafter"/>
</dbReference>
<dbReference type="InterPro" id="IPR052709">
    <property type="entry name" value="Transposase-MT_Hybrid"/>
</dbReference>
<dbReference type="GO" id="GO:0006303">
    <property type="term" value="P:double-strand break repair via nonhomologous end joining"/>
    <property type="evidence" value="ECO:0007669"/>
    <property type="project" value="TreeGrafter"/>
</dbReference>
<dbReference type="PANTHER" id="PTHR46060">
    <property type="entry name" value="MARINER MOS1 TRANSPOSASE-LIKE PROTEIN"/>
    <property type="match status" value="1"/>
</dbReference>
<dbReference type="GO" id="GO:0035861">
    <property type="term" value="C:site of double-strand break"/>
    <property type="evidence" value="ECO:0007669"/>
    <property type="project" value="TreeGrafter"/>
</dbReference>
<protein>
    <submittedName>
        <fullName evidence="3">MOS1T transposase</fullName>
    </submittedName>
</protein>
<keyword evidence="1" id="KW-1133">Transmembrane helix</keyword>
<feature type="domain" description="Mos1 transposase HTH" evidence="2">
    <location>
        <begin position="2"/>
        <end position="37"/>
    </location>
</feature>
<gene>
    <name evidence="3" type="ORF">G6Z78_0001406</name>
</gene>
<organism evidence="3 4">
    <name type="scientific">Pseudoatta argentina</name>
    <dbReference type="NCBI Taxonomy" id="621737"/>
    <lineage>
        <taxon>Eukaryota</taxon>
        <taxon>Metazoa</taxon>
        <taxon>Ecdysozoa</taxon>
        <taxon>Arthropoda</taxon>
        <taxon>Hexapoda</taxon>
        <taxon>Insecta</taxon>
        <taxon>Pterygota</taxon>
        <taxon>Neoptera</taxon>
        <taxon>Endopterygota</taxon>
        <taxon>Hymenoptera</taxon>
        <taxon>Apocrita</taxon>
        <taxon>Aculeata</taxon>
        <taxon>Formicoidea</taxon>
        <taxon>Formicidae</taxon>
        <taxon>Myrmicinae</taxon>
        <taxon>Pseudoatta</taxon>
    </lineage>
</organism>
<name>A0A836JTH8_9HYME</name>
<dbReference type="InterPro" id="IPR041426">
    <property type="entry name" value="Mos1_HTH"/>
</dbReference>
<dbReference type="GO" id="GO:0044547">
    <property type="term" value="F:DNA topoisomerase binding"/>
    <property type="evidence" value="ECO:0007669"/>
    <property type="project" value="TreeGrafter"/>
</dbReference>
<feature type="non-terminal residue" evidence="3">
    <location>
        <position position="1"/>
    </location>
</feature>